<evidence type="ECO:0000256" key="5">
    <source>
        <dbReference type="ARBA" id="ARBA00023014"/>
    </source>
</evidence>
<evidence type="ECO:0000256" key="1">
    <source>
        <dbReference type="ARBA" id="ARBA00022714"/>
    </source>
</evidence>
<feature type="domain" description="Rieske" evidence="6">
    <location>
        <begin position="8"/>
        <end position="109"/>
    </location>
</feature>
<dbReference type="CDD" id="cd08878">
    <property type="entry name" value="RHO_alpha_C_DMO-like"/>
    <property type="match status" value="1"/>
</dbReference>
<keyword evidence="2" id="KW-0479">Metal-binding</keyword>
<proteinExistence type="predicted"/>
<dbReference type="EMBL" id="BSYI01000033">
    <property type="protein sequence ID" value="GMG84319.1"/>
    <property type="molecule type" value="Genomic_DNA"/>
</dbReference>
<name>A0ABQ6LM82_9RHOB</name>
<dbReference type="InterPro" id="IPR036922">
    <property type="entry name" value="Rieske_2Fe-2S_sf"/>
</dbReference>
<dbReference type="Pfam" id="PF19112">
    <property type="entry name" value="VanA_C"/>
    <property type="match status" value="1"/>
</dbReference>
<dbReference type="GO" id="GO:0051213">
    <property type="term" value="F:dioxygenase activity"/>
    <property type="evidence" value="ECO:0007669"/>
    <property type="project" value="UniProtKB-KW"/>
</dbReference>
<dbReference type="Pfam" id="PF00355">
    <property type="entry name" value="Rieske"/>
    <property type="match status" value="1"/>
</dbReference>
<evidence type="ECO:0000256" key="4">
    <source>
        <dbReference type="ARBA" id="ARBA00023004"/>
    </source>
</evidence>
<dbReference type="PANTHER" id="PTHR21266">
    <property type="entry name" value="IRON-SULFUR DOMAIN CONTAINING PROTEIN"/>
    <property type="match status" value="1"/>
</dbReference>
<dbReference type="Gene3D" id="3.90.380.10">
    <property type="entry name" value="Naphthalene 1,2-dioxygenase Alpha Subunit, Chain A, domain 1"/>
    <property type="match status" value="1"/>
</dbReference>
<keyword evidence="8" id="KW-1185">Reference proteome</keyword>
<keyword evidence="3" id="KW-0560">Oxidoreductase</keyword>
<dbReference type="RefSeq" id="WP_285673341.1">
    <property type="nucleotide sequence ID" value="NZ_BSYI01000033.1"/>
</dbReference>
<evidence type="ECO:0000256" key="2">
    <source>
        <dbReference type="ARBA" id="ARBA00022723"/>
    </source>
</evidence>
<reference evidence="7 8" key="1">
    <citation type="submission" date="2023-04" db="EMBL/GenBank/DDBJ databases">
        <title>Marinoamorphus aggregata gen. nov., sp. Nov., isolate from tissue of brittle star Ophioplocus japonicus.</title>
        <authorList>
            <person name="Kawano K."/>
            <person name="Sawayama S."/>
            <person name="Nakagawa S."/>
        </authorList>
    </citation>
    <scope>NUCLEOTIDE SEQUENCE [LARGE SCALE GENOMIC DNA]</scope>
    <source>
        <strain evidence="7 8">NKW23</strain>
    </source>
</reference>
<sequence length="353" mass="39126">MSFIRDCWYCAGWSAGFGQALETRRMLGEDLVLFRGEDGRLRALEDTCPHRFLPLSMGRLVGNTVQCGYHGMTFDGSGACVRVPGQTNVPASARVRSYPVEERSGIVWVWMGDPARADTAKIFDLPEMHDPAWAMHHGDALDIRANYMAVAENLCDPAHVSFVHPTTLGNAASEDVPVETRREQGPTGEVIVTWRWIRDGEPIGFFKRFGGFTGHVDRWHYYYMHCPNIAAIDFGSAPTEAALPEGERNRGVRIWALHFLTPVDADRTVDYWMHIRNAATDVAGVEEQMDAMFRTAFDEDKEILEAVQARETALAARPGGAPRPLRIAIDLGPNLYRKAIDRLAAAEAAAGPG</sequence>
<dbReference type="InterPro" id="IPR017941">
    <property type="entry name" value="Rieske_2Fe-2S"/>
</dbReference>
<dbReference type="PROSITE" id="PS51296">
    <property type="entry name" value="RIESKE"/>
    <property type="match status" value="1"/>
</dbReference>
<keyword evidence="4" id="KW-0408">Iron</keyword>
<dbReference type="Gene3D" id="2.102.10.10">
    <property type="entry name" value="Rieske [2Fe-2S] iron-sulphur domain"/>
    <property type="match status" value="1"/>
</dbReference>
<dbReference type="Proteomes" id="UP001239909">
    <property type="component" value="Unassembled WGS sequence"/>
</dbReference>
<comment type="caution">
    <text evidence="7">The sequence shown here is derived from an EMBL/GenBank/DDBJ whole genome shotgun (WGS) entry which is preliminary data.</text>
</comment>
<evidence type="ECO:0000313" key="8">
    <source>
        <dbReference type="Proteomes" id="UP001239909"/>
    </source>
</evidence>
<dbReference type="PANTHER" id="PTHR21266:SF60">
    <property type="entry name" value="3-KETOSTEROID-9-ALPHA-MONOOXYGENASE, OXYGENASE COMPONENT"/>
    <property type="match status" value="1"/>
</dbReference>
<evidence type="ECO:0000256" key="3">
    <source>
        <dbReference type="ARBA" id="ARBA00023002"/>
    </source>
</evidence>
<dbReference type="InterPro" id="IPR044043">
    <property type="entry name" value="VanA_C_cat"/>
</dbReference>
<keyword evidence="1" id="KW-0001">2Fe-2S</keyword>
<evidence type="ECO:0000313" key="7">
    <source>
        <dbReference type="EMBL" id="GMG84319.1"/>
    </source>
</evidence>
<gene>
    <name evidence="7" type="ORF">LNKW23_35340</name>
</gene>
<keyword evidence="5" id="KW-0411">Iron-sulfur</keyword>
<dbReference type="InterPro" id="IPR050584">
    <property type="entry name" value="Cholesterol_7-desaturase"/>
</dbReference>
<protein>
    <submittedName>
        <fullName evidence="7">Aromatic ring-hydroxylating dioxygenase subunit alpha</fullName>
    </submittedName>
</protein>
<keyword evidence="7" id="KW-0223">Dioxygenase</keyword>
<evidence type="ECO:0000259" key="6">
    <source>
        <dbReference type="PROSITE" id="PS51296"/>
    </source>
</evidence>
<organism evidence="7 8">
    <name type="scientific">Paralimibaculum aggregatum</name>
    <dbReference type="NCBI Taxonomy" id="3036245"/>
    <lineage>
        <taxon>Bacteria</taxon>
        <taxon>Pseudomonadati</taxon>
        <taxon>Pseudomonadota</taxon>
        <taxon>Alphaproteobacteria</taxon>
        <taxon>Rhodobacterales</taxon>
        <taxon>Paracoccaceae</taxon>
        <taxon>Paralimibaculum</taxon>
    </lineage>
</organism>
<dbReference type="SUPFAM" id="SSF55961">
    <property type="entry name" value="Bet v1-like"/>
    <property type="match status" value="1"/>
</dbReference>
<dbReference type="SUPFAM" id="SSF50022">
    <property type="entry name" value="ISP domain"/>
    <property type="match status" value="1"/>
</dbReference>
<accession>A0ABQ6LM82</accession>